<accession>A0ABQ2YKU1</accession>
<gene>
    <name evidence="1" type="ORF">GCM10011290_14100</name>
</gene>
<name>A0ABQ2YKU1_9NEIS</name>
<comment type="caution">
    <text evidence="1">The sequence shown here is derived from an EMBL/GenBank/DDBJ whole genome shotgun (WGS) entry which is preliminary data.</text>
</comment>
<protein>
    <submittedName>
        <fullName evidence="1">Uncharacterized protein</fullName>
    </submittedName>
</protein>
<keyword evidence="2" id="KW-1185">Reference proteome</keyword>
<dbReference type="EMBL" id="BMYW01000004">
    <property type="protein sequence ID" value="GGX87686.1"/>
    <property type="molecule type" value="Genomic_DNA"/>
</dbReference>
<sequence length="86" mass="9691">MPSAYACGLMNYFNIICAFLQGFSEFLQNFIFFYVSDSVTAVEGVAKQLGAPCFSMLRGEGIPNPPKLRISEGTHIKKWPYKDIFQ</sequence>
<evidence type="ECO:0000313" key="1">
    <source>
        <dbReference type="EMBL" id="GGX87686.1"/>
    </source>
</evidence>
<organism evidence="1 2">
    <name type="scientific">Vogesella alkaliphila</name>
    <dbReference type="NCBI Taxonomy" id="1193621"/>
    <lineage>
        <taxon>Bacteria</taxon>
        <taxon>Pseudomonadati</taxon>
        <taxon>Pseudomonadota</taxon>
        <taxon>Betaproteobacteria</taxon>
        <taxon>Neisseriales</taxon>
        <taxon>Chromobacteriaceae</taxon>
        <taxon>Vogesella</taxon>
    </lineage>
</organism>
<dbReference type="Proteomes" id="UP000600877">
    <property type="component" value="Unassembled WGS sequence"/>
</dbReference>
<proteinExistence type="predicted"/>
<evidence type="ECO:0000313" key="2">
    <source>
        <dbReference type="Proteomes" id="UP000600877"/>
    </source>
</evidence>
<reference evidence="2" key="1">
    <citation type="journal article" date="2019" name="Int. J. Syst. Evol. Microbiol.">
        <title>The Global Catalogue of Microorganisms (GCM) 10K type strain sequencing project: providing services to taxonomists for standard genome sequencing and annotation.</title>
        <authorList>
            <consortium name="The Broad Institute Genomics Platform"/>
            <consortium name="The Broad Institute Genome Sequencing Center for Infectious Disease"/>
            <person name="Wu L."/>
            <person name="Ma J."/>
        </authorList>
    </citation>
    <scope>NUCLEOTIDE SEQUENCE [LARGE SCALE GENOMIC DNA]</scope>
    <source>
        <strain evidence="2">KCTC 32041</strain>
    </source>
</reference>